<dbReference type="Proteomes" id="UP001189429">
    <property type="component" value="Unassembled WGS sequence"/>
</dbReference>
<reference evidence="1" key="1">
    <citation type="submission" date="2023-10" db="EMBL/GenBank/DDBJ databases">
        <authorList>
            <person name="Chen Y."/>
            <person name="Shah S."/>
            <person name="Dougan E. K."/>
            <person name="Thang M."/>
            <person name="Chan C."/>
        </authorList>
    </citation>
    <scope>NUCLEOTIDE SEQUENCE [LARGE SCALE GENOMIC DNA]</scope>
</reference>
<organism evidence="1 2">
    <name type="scientific">Prorocentrum cordatum</name>
    <dbReference type="NCBI Taxonomy" id="2364126"/>
    <lineage>
        <taxon>Eukaryota</taxon>
        <taxon>Sar</taxon>
        <taxon>Alveolata</taxon>
        <taxon>Dinophyceae</taxon>
        <taxon>Prorocentrales</taxon>
        <taxon>Prorocentraceae</taxon>
        <taxon>Prorocentrum</taxon>
    </lineage>
</organism>
<gene>
    <name evidence="1" type="ORF">PCOR1329_LOCUS35373</name>
</gene>
<feature type="non-terminal residue" evidence="1">
    <location>
        <position position="1"/>
    </location>
</feature>
<accession>A0ABN9T431</accession>
<evidence type="ECO:0000313" key="2">
    <source>
        <dbReference type="Proteomes" id="UP001189429"/>
    </source>
</evidence>
<sequence>PAGGPVLGPDLAAELVRRQCPEALPGLGILVGYDSRLHGDLPAERGKRHHMRRIQQHYGVPFGKMLLLVLEGSKGGWGREGLPVSLGFDLFPGPGGDFKSPSRKGS</sequence>
<comment type="caution">
    <text evidence="1">The sequence shown here is derived from an EMBL/GenBank/DDBJ whole genome shotgun (WGS) entry which is preliminary data.</text>
</comment>
<evidence type="ECO:0000313" key="1">
    <source>
        <dbReference type="EMBL" id="CAK0839768.1"/>
    </source>
</evidence>
<protein>
    <submittedName>
        <fullName evidence="1">Uncharacterized protein</fullName>
    </submittedName>
</protein>
<name>A0ABN9T431_9DINO</name>
<dbReference type="EMBL" id="CAUYUJ010014322">
    <property type="protein sequence ID" value="CAK0839768.1"/>
    <property type="molecule type" value="Genomic_DNA"/>
</dbReference>
<proteinExistence type="predicted"/>
<keyword evidence="2" id="KW-1185">Reference proteome</keyword>